<gene>
    <name evidence="3" type="ORF">BKA15_006788</name>
</gene>
<reference evidence="3 4" key="1">
    <citation type="submission" date="2020-07" db="EMBL/GenBank/DDBJ databases">
        <title>Sequencing the genomes of 1000 actinobacteria strains.</title>
        <authorList>
            <person name="Klenk H.-P."/>
        </authorList>
    </citation>
    <scope>NUCLEOTIDE SEQUENCE [LARGE SCALE GENOMIC DNA]</scope>
    <source>
        <strain evidence="3 4">DSM 22083</strain>
    </source>
</reference>
<protein>
    <recommendedName>
        <fullName evidence="2">Glycoside hydrolase 123 catalytic domain-containing protein</fullName>
    </recommendedName>
</protein>
<keyword evidence="4" id="KW-1185">Reference proteome</keyword>
<dbReference type="AlphaFoldDB" id="A0A7Y9IEP7"/>
<feature type="domain" description="Glycoside hydrolase 123 catalytic" evidence="2">
    <location>
        <begin position="574"/>
        <end position="781"/>
    </location>
</feature>
<evidence type="ECO:0000259" key="2">
    <source>
        <dbReference type="Pfam" id="PF13320"/>
    </source>
</evidence>
<evidence type="ECO:0000313" key="4">
    <source>
        <dbReference type="Proteomes" id="UP000569914"/>
    </source>
</evidence>
<keyword evidence="1" id="KW-0732">Signal</keyword>
<accession>A0A7Y9IEP7</accession>
<feature type="signal peptide" evidence="1">
    <location>
        <begin position="1"/>
        <end position="32"/>
    </location>
</feature>
<name>A0A7Y9IEP7_9ACTN</name>
<proteinExistence type="predicted"/>
<dbReference type="EMBL" id="JACCBU010000001">
    <property type="protein sequence ID" value="NYE75459.1"/>
    <property type="molecule type" value="Genomic_DNA"/>
</dbReference>
<organism evidence="3 4">
    <name type="scientific">Microlunatus parietis</name>
    <dbReference type="NCBI Taxonomy" id="682979"/>
    <lineage>
        <taxon>Bacteria</taxon>
        <taxon>Bacillati</taxon>
        <taxon>Actinomycetota</taxon>
        <taxon>Actinomycetes</taxon>
        <taxon>Propionibacteriales</taxon>
        <taxon>Propionibacteriaceae</taxon>
        <taxon>Microlunatus</taxon>
    </lineage>
</organism>
<feature type="chain" id="PRO_5030822571" description="Glycoside hydrolase 123 catalytic domain-containing protein" evidence="1">
    <location>
        <begin position="33"/>
        <end position="840"/>
    </location>
</feature>
<sequence length="840" mass="92574">MRPVSRTRSVPLLIILALVASLVLVAAPPARAATAGVWQDFETDEAVAAATVSVPGHDAAIRVPYGSHGDSGVEFTVAPRDTPGALDNAGLTLHQDTASMPVNDWSGHTYLVWDFWMPTDYTTSGRITIRDDRGVAWGTSYPIRGRGWTPVQIRLADVTAAGIDLTDIRYLGISIPRRSEPVQGFFDGFRLVDGTPDNAAFGARVVQNLIDQVDFPGTLDGVDAELAELARLLGTADSPSYAPMKAMIDKWLDTSTRIRESLAKISTADQYAAMIAEVDGLTAAPARLEQILTLRQQQPDARFGLDSADSMSLVYPKELTWPSTGAAPKIELARGETEHTQTVVVPYGVDLSDVSISVTGVHGPDGKPAPAAHLAATVAPVGSLFTRPTSAYGRDTYTGWTPDPIRTDLAEVDVPAGDVQPYLVSLTSGRDANPGTYRLTLTVRADDEPARRMTVIATVWPTTLQDRPELRTSFQFTPWLVHELYGITDPAEREAMTIKFWDFLAERKIQPDQIYTVNQNPTPLPPAQKFVPQPVERITYIRDHYGLGQFTAMYLWAGLLDPKKPETWDTQIDVWIGQLETAMADYEAAGVADQAVVYGFDESTGPMLNAARHTFTRIKERFPDLPIMTTLRDDTFGEATQLTGLVDIWVPWIDGYRYDGAEAARARGDQVWWYHAISTNYPQPNWFNGYPPIDSRMLMGPMSHQSGVEGILYYATNRWLLADRGTQLLVDDGILSKWNPATYNGTAGDGSIFYPGPDGPMSSLRLENIRDGLEDYNLMQELRRALAEHPDAPAGIRQRAEAALGATAVVRNSRDFTEDPASYREWRREVARTLHLLNRA</sequence>
<dbReference type="Pfam" id="PF13320">
    <property type="entry name" value="GH123_cat"/>
    <property type="match status" value="1"/>
</dbReference>
<comment type="caution">
    <text evidence="3">The sequence shown here is derived from an EMBL/GenBank/DDBJ whole genome shotgun (WGS) entry which is preliminary data.</text>
</comment>
<evidence type="ECO:0000256" key="1">
    <source>
        <dbReference type="SAM" id="SignalP"/>
    </source>
</evidence>
<dbReference type="Proteomes" id="UP000569914">
    <property type="component" value="Unassembled WGS sequence"/>
</dbReference>
<dbReference type="InterPro" id="IPR025150">
    <property type="entry name" value="GH123_cat"/>
</dbReference>
<dbReference type="RefSeq" id="WP_179757954.1">
    <property type="nucleotide sequence ID" value="NZ_JACCBU010000001.1"/>
</dbReference>
<evidence type="ECO:0000313" key="3">
    <source>
        <dbReference type="EMBL" id="NYE75459.1"/>
    </source>
</evidence>